<feature type="signal peptide" evidence="1">
    <location>
        <begin position="1"/>
        <end position="22"/>
    </location>
</feature>
<evidence type="ECO:0000313" key="3">
    <source>
        <dbReference type="Proteomes" id="UP000051242"/>
    </source>
</evidence>
<reference evidence="2 3" key="1">
    <citation type="submission" date="2015-10" db="EMBL/GenBank/DDBJ databases">
        <title>Metagenome-Assembled Genomes uncover a global brackish microbiome.</title>
        <authorList>
            <person name="Hugerth L.W."/>
            <person name="Larsson J."/>
            <person name="Alneberg J."/>
            <person name="Lindh M.V."/>
            <person name="Legrand C."/>
            <person name="Pinhassi J."/>
            <person name="Andersson A.F."/>
        </authorList>
    </citation>
    <scope>NUCLEOTIDE SEQUENCE [LARGE SCALE GENOMIC DNA]</scope>
    <source>
        <strain evidence="2">BACL22 MAG-120619-bin3</strain>
    </source>
</reference>
<accession>A0A0R2SYD5</accession>
<dbReference type="SUPFAM" id="SSF89550">
    <property type="entry name" value="PHP domain-like"/>
    <property type="match status" value="1"/>
</dbReference>
<dbReference type="AlphaFoldDB" id="A0A0R2SYD5"/>
<gene>
    <name evidence="2" type="ORF">ABR85_10365</name>
</gene>
<dbReference type="Pfam" id="PF12228">
    <property type="entry name" value="DUF3604"/>
    <property type="match status" value="1"/>
</dbReference>
<dbReference type="InterPro" id="IPR016195">
    <property type="entry name" value="Pol/histidinol_Pase-like"/>
</dbReference>
<protein>
    <recommendedName>
        <fullName evidence="4">DUF3604 domain-containing protein</fullName>
    </recommendedName>
</protein>
<name>A0A0R2SYD5_9GAMM</name>
<dbReference type="EMBL" id="LICD01000129">
    <property type="protein sequence ID" value="KRO79956.1"/>
    <property type="molecule type" value="Genomic_DNA"/>
</dbReference>
<evidence type="ECO:0000313" key="2">
    <source>
        <dbReference type="EMBL" id="KRO79956.1"/>
    </source>
</evidence>
<dbReference type="InterPro" id="IPR022028">
    <property type="entry name" value="DUF3604"/>
</dbReference>
<keyword evidence="1" id="KW-0732">Signal</keyword>
<dbReference type="Gene3D" id="3.20.20.140">
    <property type="entry name" value="Metal-dependent hydrolases"/>
    <property type="match status" value="1"/>
</dbReference>
<sequence>MIKRFIATATATFALAFAINVAADEADRRQALFGDVHIHTQLSFDAYIFGIRRTPDDAYRYALGETLRHAAGYDIALKGGPLDFYAVTDHAEYLGVLPTMNDPASSMSSIASAEGMFSPVFTDIITAFGKVFQSVTDGKEIEDMKAPGIVKSGWQEVQAAADRYYRPGEFTTFAGFEFTSQPDYGNLHRVVLFRSSRRPELPFGAMDSTNPEDLWAWLDASRDEGMDGLAIPHNSNLSDGLMFQLTDFDGNPITSEYAQTRMRNEPIVEMTQVKGTSDTHPALSPNDEFAGFEIYETLLGTDITGKTQGSYVREALQNGLKIEEEIGVNPYKFGLIGASDSHNAGGPVEEDHFFGKTGLVDGTPDRRRAFVVPGEDDLTGAAASSFFQWSAAGLAGVWAERNNREDIFAAMRRKETFATSGPRIKVRLFAGYDYPEEIFERSDFATLAYSQGVPMGGDLSLESSRSPTFLAQASRDAHSAGLQRMQIIRGWVEEGELKEAIFDIACDNGSPDPSTHRCADNGAQIDVTSCEIPSGYGQTQFDVSWTDPDFDPNRRAFYYARVLENPTCRWSTWEANRQGKEVRDGLPLTILERAWSSPIWVKPQ</sequence>
<comment type="caution">
    <text evidence="2">The sequence shown here is derived from an EMBL/GenBank/DDBJ whole genome shotgun (WGS) entry which is preliminary data.</text>
</comment>
<feature type="chain" id="PRO_5006424151" description="DUF3604 domain-containing protein" evidence="1">
    <location>
        <begin position="23"/>
        <end position="604"/>
    </location>
</feature>
<evidence type="ECO:0008006" key="4">
    <source>
        <dbReference type="Google" id="ProtNLM"/>
    </source>
</evidence>
<proteinExistence type="predicted"/>
<dbReference type="Proteomes" id="UP000051242">
    <property type="component" value="Unassembled WGS sequence"/>
</dbReference>
<evidence type="ECO:0000256" key="1">
    <source>
        <dbReference type="SAM" id="SignalP"/>
    </source>
</evidence>
<organism evidence="2 3">
    <name type="scientific">OM182 bacterium BACL3 MAG-120619-bin3</name>
    <dbReference type="NCBI Taxonomy" id="1655593"/>
    <lineage>
        <taxon>Bacteria</taxon>
        <taxon>Pseudomonadati</taxon>
        <taxon>Pseudomonadota</taxon>
        <taxon>Gammaproteobacteria</taxon>
        <taxon>OMG group</taxon>
        <taxon>OM182 clade</taxon>
    </lineage>
</organism>